<comment type="caution">
    <text evidence="1">The sequence shown here is derived from an EMBL/GenBank/DDBJ whole genome shotgun (WGS) entry which is preliminary data.</text>
</comment>
<reference evidence="1 2" key="1">
    <citation type="submission" date="2024-09" db="EMBL/GenBank/DDBJ databases">
        <authorList>
            <person name="Sun Q."/>
            <person name="Mori K."/>
        </authorList>
    </citation>
    <scope>NUCLEOTIDE SEQUENCE [LARGE SCALE GENOMIC DNA]</scope>
    <source>
        <strain evidence="1 2">CCM 7765</strain>
    </source>
</reference>
<keyword evidence="2" id="KW-1185">Reference proteome</keyword>
<gene>
    <name evidence="1" type="ORF">ACFFI0_06500</name>
</gene>
<sequence>MLTSLIDTNLPPKGRKRKKRALSRWSLTVILTWFTLLHAVAQSVVDPYKSLFPNVIEPAPTSKALQKFLGYPVSHATGLVDITIPLYELKLRNLSIPISLRYHSSGIKIQDHPGIVGYGWSLFPGFKISRTIMGKPDDKYPVKGGFDPGNLTFDQLQQRLVNLALPASYLDVNTTEDGQYDIFSIHLPNLDGSFIVQYINGVFQAKSIPDNPLAIKPIVVNVNSGTSALFSGFEVMDDKGVKYIFGNEANFQEFSDARTTNVITGWMLKEILLPNGEKISIEYTTILEYPTITPSYCSVLDNGKVYFGDLTQIRTKVNQKTGGAGYNVAYNISPSADPARELKVPSVIRSKDQTITFNYTDIGSRKRLSSIAIPATNRTVTLSNDASNFLRQVAISGEGAYNLDYYNQPSQFSQTSIDWWGFFNNAGNENNIPRFQLQMRTLGSTSFTTMVGGAFREPSATSMEAKSLKSITYPTGGIFTLKYEPHKFIINGTEKIGAGLRVTSTESFDPVAGQTIVKSYQYEDAHYTAGNYPIGNDFIKETELCYREPDPFVDRLDFSIRSRTISTFSPNANISNNSTPVWYGKVIEFSNEGKTEYHYEYFPDANNNRLSLVPISEFHVLRVNRLVYSAPRLLRQQIFKRVGSGYEPVKSINNIYSPAQPYVSNIQGYIAVPFKRFKTIDNERNSDFTASGPSTTTGTLLNVFGSPIAYSAYYITTDNTSLTETLTATYSAADSTVEKIVYTYDAARPYNLAEKTTLTSDEGTYKESYYYTNNTIPNRSALTTAQNQVIAQMDQANYKTTVIQQTLEKGGKRVFSNLVGYKKLSDFFFLPETQYTQLGSSTIMEAKLNYLRYDNLGNVLSVSKPGAPHISYVYGYNGLYPIAKIENLEYSAVEAALNGNSAIETFRNKVNPTDAEVTNFLLPLRSTISTGGRLMNSYTYRPLFGISSNIDPSGRTTYYNYDSFGRLEEIKDTQSKTTDTYEYHYRQ</sequence>
<dbReference type="InterPro" id="IPR006530">
    <property type="entry name" value="YD"/>
</dbReference>
<proteinExistence type="predicted"/>
<dbReference type="Proteomes" id="UP001589774">
    <property type="component" value="Unassembled WGS sequence"/>
</dbReference>
<dbReference type="EMBL" id="JBHLWO010000001">
    <property type="protein sequence ID" value="MFC0317950.1"/>
    <property type="molecule type" value="Genomic_DNA"/>
</dbReference>
<accession>A0ABV6HIK8</accession>
<name>A0ABV6HIK8_9SPHI</name>
<protein>
    <recommendedName>
        <fullName evidence="3">YD repeat-containing protein</fullName>
    </recommendedName>
</protein>
<dbReference type="NCBIfam" id="TIGR01643">
    <property type="entry name" value="YD_repeat_2x"/>
    <property type="match status" value="1"/>
</dbReference>
<organism evidence="1 2">
    <name type="scientific">Olivibacter oleidegradans</name>
    <dbReference type="NCBI Taxonomy" id="760123"/>
    <lineage>
        <taxon>Bacteria</taxon>
        <taxon>Pseudomonadati</taxon>
        <taxon>Bacteroidota</taxon>
        <taxon>Sphingobacteriia</taxon>
        <taxon>Sphingobacteriales</taxon>
        <taxon>Sphingobacteriaceae</taxon>
        <taxon>Olivibacter</taxon>
    </lineage>
</organism>
<evidence type="ECO:0000313" key="2">
    <source>
        <dbReference type="Proteomes" id="UP001589774"/>
    </source>
</evidence>
<evidence type="ECO:0008006" key="3">
    <source>
        <dbReference type="Google" id="ProtNLM"/>
    </source>
</evidence>
<dbReference type="RefSeq" id="WP_165446888.1">
    <property type="nucleotide sequence ID" value="NZ_JBHLWO010000001.1"/>
</dbReference>
<evidence type="ECO:0000313" key="1">
    <source>
        <dbReference type="EMBL" id="MFC0317950.1"/>
    </source>
</evidence>